<dbReference type="Proteomes" id="UP000298049">
    <property type="component" value="Plasmid psoil36-7"/>
</dbReference>
<keyword evidence="1" id="KW-0812">Transmembrane</keyword>
<dbReference type="EMBL" id="CP031094">
    <property type="protein sequence ID" value="QCF28082.1"/>
    <property type="molecule type" value="Genomic_DNA"/>
</dbReference>
<name>A0A4P7XN02_9ALTE</name>
<evidence type="ECO:0000256" key="1">
    <source>
        <dbReference type="SAM" id="Phobius"/>
    </source>
</evidence>
<sequence>MKKIHGLSKVGLFLFAAAYASGFVAPDVVKIALSLAGFAAFFGAAAGYLVLGVKGLIASRGKNDQDAKMNPHSAHKALEKQLLYSVWSTEPVNIDGSPNILKSYH</sequence>
<feature type="transmembrane region" description="Helical" evidence="1">
    <location>
        <begin position="32"/>
        <end position="53"/>
    </location>
</feature>
<geneLocation type="plasmid" evidence="2 3">
    <name>psoil36-7</name>
</geneLocation>
<dbReference type="GeneID" id="40106877"/>
<keyword evidence="3" id="KW-1185">Reference proteome</keyword>
<dbReference type="RefSeq" id="WP_136550755.1">
    <property type="nucleotide sequence ID" value="NZ_CP031094.1"/>
</dbReference>
<reference evidence="2 3" key="1">
    <citation type="submission" date="2018-07" db="EMBL/GenBank/DDBJ databases">
        <title>Marsedoiliclastica nanhaica gen. nov. sp. nov., a novel marine hydrocarbonoclastic bacterium isolated from an in-situ enriched hydrocarbon-degrading consortium in deep-sea sediment.</title>
        <authorList>
            <person name="Dong C."/>
            <person name="Ma T."/>
            <person name="Liu R."/>
            <person name="Shao Z."/>
        </authorList>
    </citation>
    <scope>NUCLEOTIDE SEQUENCE [LARGE SCALE GENOMIC DNA]</scope>
    <source>
        <strain evidence="3">soil36-7</strain>
        <plasmid evidence="2 3">psoil36-7</plasmid>
    </source>
</reference>
<gene>
    <name evidence="2" type="ORF">soil367_18590</name>
</gene>
<dbReference type="AlphaFoldDB" id="A0A4P7XN02"/>
<keyword evidence="2" id="KW-0614">Plasmid</keyword>
<keyword evidence="1" id="KW-0472">Membrane</keyword>
<protein>
    <submittedName>
        <fullName evidence="2">Uncharacterized protein</fullName>
    </submittedName>
</protein>
<keyword evidence="1" id="KW-1133">Transmembrane helix</keyword>
<organism evidence="2 3">
    <name type="scientific">Hydrocarboniclastica marina</name>
    <dbReference type="NCBI Taxonomy" id="2259620"/>
    <lineage>
        <taxon>Bacteria</taxon>
        <taxon>Pseudomonadati</taxon>
        <taxon>Pseudomonadota</taxon>
        <taxon>Gammaproteobacteria</taxon>
        <taxon>Alteromonadales</taxon>
        <taxon>Alteromonadaceae</taxon>
        <taxon>Hydrocarboniclastica</taxon>
    </lineage>
</organism>
<dbReference type="KEGG" id="hmi:soil367_18590"/>
<evidence type="ECO:0000313" key="3">
    <source>
        <dbReference type="Proteomes" id="UP000298049"/>
    </source>
</evidence>
<proteinExistence type="predicted"/>
<accession>A0A4P7XN02</accession>
<evidence type="ECO:0000313" key="2">
    <source>
        <dbReference type="EMBL" id="QCF28082.1"/>
    </source>
</evidence>